<keyword evidence="2" id="KW-1185">Reference proteome</keyword>
<organism evidence="1 2">
    <name type="scientific">Linum tenue</name>
    <dbReference type="NCBI Taxonomy" id="586396"/>
    <lineage>
        <taxon>Eukaryota</taxon>
        <taxon>Viridiplantae</taxon>
        <taxon>Streptophyta</taxon>
        <taxon>Embryophyta</taxon>
        <taxon>Tracheophyta</taxon>
        <taxon>Spermatophyta</taxon>
        <taxon>Magnoliopsida</taxon>
        <taxon>eudicotyledons</taxon>
        <taxon>Gunneridae</taxon>
        <taxon>Pentapetalae</taxon>
        <taxon>rosids</taxon>
        <taxon>fabids</taxon>
        <taxon>Malpighiales</taxon>
        <taxon>Linaceae</taxon>
        <taxon>Linum</taxon>
    </lineage>
</organism>
<reference evidence="1" key="1">
    <citation type="submission" date="2022-08" db="EMBL/GenBank/DDBJ databases">
        <authorList>
            <person name="Gutierrez-Valencia J."/>
        </authorList>
    </citation>
    <scope>NUCLEOTIDE SEQUENCE</scope>
</reference>
<dbReference type="PANTHER" id="PTHR39104:SF1">
    <property type="entry name" value="AMINO ACID-LIGASE"/>
    <property type="match status" value="1"/>
</dbReference>
<dbReference type="AlphaFoldDB" id="A0AAV0KZS0"/>
<dbReference type="Proteomes" id="UP001154282">
    <property type="component" value="Unassembled WGS sequence"/>
</dbReference>
<protein>
    <submittedName>
        <fullName evidence="1">Uncharacterized protein</fullName>
    </submittedName>
</protein>
<name>A0AAV0KZS0_9ROSI</name>
<dbReference type="PANTHER" id="PTHR39104">
    <property type="entry name" value="AMINO ACID-LIGASE"/>
    <property type="match status" value="1"/>
</dbReference>
<accession>A0AAV0KZS0</accession>
<sequence length="142" mass="15407">MAAAAAEMRNCKSRTVKLLCPALSKIVPYEVWEEQRLDLGSIARALGLEPSALKLNGHLIGRGANLMSSVTWKSLLNYFSGKGLPTGETDQDALIVAGKLCKVGSKRNGHALKRKQVTMEDIDSMKKLKINESSPPSGREIT</sequence>
<dbReference type="EMBL" id="CAMGYJ010000005">
    <property type="protein sequence ID" value="CAI0426581.1"/>
    <property type="molecule type" value="Genomic_DNA"/>
</dbReference>
<evidence type="ECO:0000313" key="1">
    <source>
        <dbReference type="EMBL" id="CAI0426581.1"/>
    </source>
</evidence>
<proteinExistence type="predicted"/>
<evidence type="ECO:0000313" key="2">
    <source>
        <dbReference type="Proteomes" id="UP001154282"/>
    </source>
</evidence>
<comment type="caution">
    <text evidence="1">The sequence shown here is derived from an EMBL/GenBank/DDBJ whole genome shotgun (WGS) entry which is preliminary data.</text>
</comment>
<gene>
    <name evidence="1" type="ORF">LITE_LOCUS20852</name>
</gene>